<feature type="binding site" evidence="9">
    <location>
        <position position="88"/>
    </location>
    <ligand>
        <name>L-citrulline</name>
        <dbReference type="ChEBI" id="CHEBI:57743"/>
    </ligand>
</feature>
<keyword evidence="9" id="KW-0963">Cytoplasm</keyword>
<dbReference type="InterPro" id="IPR018223">
    <property type="entry name" value="Arginosuc_synth_CS"/>
</dbReference>
<feature type="binding site" evidence="9">
    <location>
        <position position="125"/>
    </location>
    <ligand>
        <name>L-aspartate</name>
        <dbReference type="ChEBI" id="CHEBI:29991"/>
    </ligand>
</feature>
<feature type="domain" description="Arginosuccinate synthase C-terminal" evidence="12">
    <location>
        <begin position="176"/>
        <end position="394"/>
    </location>
</feature>
<evidence type="ECO:0000313" key="14">
    <source>
        <dbReference type="Proteomes" id="UP000036923"/>
    </source>
</evidence>
<dbReference type="InterPro" id="IPR001518">
    <property type="entry name" value="Arginosuc_synth"/>
</dbReference>
<dbReference type="SUPFAM" id="SSF52402">
    <property type="entry name" value="Adenine nucleotide alpha hydrolases-like"/>
    <property type="match status" value="1"/>
</dbReference>
<feature type="binding site" evidence="9">
    <location>
        <position position="124"/>
    </location>
    <ligand>
        <name>L-aspartate</name>
        <dbReference type="ChEBI" id="CHEBI:29991"/>
    </ligand>
</feature>
<dbReference type="InterPro" id="IPR014729">
    <property type="entry name" value="Rossmann-like_a/b/a_fold"/>
</dbReference>
<keyword evidence="6 9" id="KW-0028">Amino-acid biosynthesis</keyword>
<dbReference type="Gene3D" id="3.90.1260.10">
    <property type="entry name" value="Argininosuccinate synthetase, chain A, domain 2"/>
    <property type="match status" value="1"/>
</dbReference>
<reference evidence="14" key="1">
    <citation type="submission" date="2015-07" db="EMBL/GenBank/DDBJ databases">
        <title>Near-Complete Genome Sequence of the Cellulolytic Bacterium Bacteroides (Pseudobacteroides) cellulosolvens ATCC 35603.</title>
        <authorList>
            <person name="Dassa B."/>
            <person name="Utturkar S.M."/>
            <person name="Klingeman D.M."/>
            <person name="Hurt R.A."/>
            <person name="Keller M."/>
            <person name="Xu J."/>
            <person name="Reddy Y.H.K."/>
            <person name="Borovok I."/>
            <person name="Grinberg I.R."/>
            <person name="Lamed R."/>
            <person name="Zhivin O."/>
            <person name="Bayer E.A."/>
            <person name="Brown S.D."/>
        </authorList>
    </citation>
    <scope>NUCLEOTIDE SEQUENCE [LARGE SCALE GENOMIC DNA]</scope>
    <source>
        <strain evidence="14">DSM 2933</strain>
    </source>
</reference>
<dbReference type="Pfam" id="PF20979">
    <property type="entry name" value="Arginosuc_syn_C"/>
    <property type="match status" value="1"/>
</dbReference>
<comment type="caution">
    <text evidence="13">The sequence shown here is derived from an EMBL/GenBank/DDBJ whole genome shotgun (WGS) entry which is preliminary data.</text>
</comment>
<dbReference type="STRING" id="398512.Bccel_3534"/>
<protein>
    <recommendedName>
        <fullName evidence="3 9">Argininosuccinate synthase</fullName>
        <ecNumber evidence="3 9">6.3.4.5</ecNumber>
    </recommendedName>
    <alternativeName>
        <fullName evidence="9">Citrulline--aspartate ligase</fullName>
    </alternativeName>
</protein>
<evidence type="ECO:0000256" key="6">
    <source>
        <dbReference type="ARBA" id="ARBA00022605"/>
    </source>
</evidence>
<dbReference type="InterPro" id="IPR048268">
    <property type="entry name" value="Arginosuc_syn_C"/>
</dbReference>
<evidence type="ECO:0000259" key="12">
    <source>
        <dbReference type="Pfam" id="PF20979"/>
    </source>
</evidence>
<feature type="binding site" evidence="9">
    <location>
        <position position="275"/>
    </location>
    <ligand>
        <name>L-citrulline</name>
        <dbReference type="ChEBI" id="CHEBI:57743"/>
    </ligand>
</feature>
<dbReference type="PANTHER" id="PTHR11587">
    <property type="entry name" value="ARGININOSUCCINATE SYNTHASE"/>
    <property type="match status" value="1"/>
</dbReference>
<feature type="binding site" evidence="9">
    <location>
        <position position="118"/>
    </location>
    <ligand>
        <name>ATP</name>
        <dbReference type="ChEBI" id="CHEBI:30616"/>
    </ligand>
</feature>
<feature type="binding site" evidence="9">
    <location>
        <position position="124"/>
    </location>
    <ligand>
        <name>L-citrulline</name>
        <dbReference type="ChEBI" id="CHEBI:57743"/>
    </ligand>
</feature>
<dbReference type="Proteomes" id="UP000036923">
    <property type="component" value="Unassembled WGS sequence"/>
</dbReference>
<feature type="binding site" evidence="9">
    <location>
        <position position="263"/>
    </location>
    <ligand>
        <name>L-citrulline</name>
        <dbReference type="ChEBI" id="CHEBI:57743"/>
    </ligand>
</feature>
<organism evidence="13 14">
    <name type="scientific">Pseudobacteroides cellulosolvens ATCC 35603 = DSM 2933</name>
    <dbReference type="NCBI Taxonomy" id="398512"/>
    <lineage>
        <taxon>Bacteria</taxon>
        <taxon>Bacillati</taxon>
        <taxon>Bacillota</taxon>
        <taxon>Clostridia</taxon>
        <taxon>Eubacteriales</taxon>
        <taxon>Oscillospiraceae</taxon>
        <taxon>Pseudobacteroides</taxon>
    </lineage>
</organism>
<feature type="binding site" evidence="9">
    <location>
        <position position="177"/>
    </location>
    <ligand>
        <name>L-citrulline</name>
        <dbReference type="ChEBI" id="CHEBI:57743"/>
    </ligand>
</feature>
<comment type="pathway">
    <text evidence="1 9">Amino-acid biosynthesis; L-arginine biosynthesis; L-arginine from L-ornithine and carbamoyl phosphate: step 2/3.</text>
</comment>
<dbReference type="Gene3D" id="3.40.50.620">
    <property type="entry name" value="HUPs"/>
    <property type="match status" value="1"/>
</dbReference>
<dbReference type="FunFam" id="3.40.50.620:FF:000019">
    <property type="entry name" value="Argininosuccinate synthase"/>
    <property type="match status" value="1"/>
</dbReference>
<dbReference type="GO" id="GO:0000050">
    <property type="term" value="P:urea cycle"/>
    <property type="evidence" value="ECO:0007669"/>
    <property type="project" value="TreeGrafter"/>
</dbReference>
<dbReference type="NCBIfam" id="TIGR00032">
    <property type="entry name" value="argG"/>
    <property type="match status" value="1"/>
</dbReference>
<evidence type="ECO:0000256" key="5">
    <source>
        <dbReference type="ARBA" id="ARBA00022598"/>
    </source>
</evidence>
<dbReference type="UniPathway" id="UPA00068">
    <property type="reaction ID" value="UER00113"/>
</dbReference>
<keyword evidence="14" id="KW-1185">Reference proteome</keyword>
<dbReference type="PROSITE" id="PS00564">
    <property type="entry name" value="ARGININOSUCCIN_SYN_1"/>
    <property type="match status" value="1"/>
</dbReference>
<keyword evidence="8 9" id="KW-0067">ATP-binding</keyword>
<dbReference type="FunFam" id="3.90.1260.10:FF:000007">
    <property type="entry name" value="Argininosuccinate synthase"/>
    <property type="match status" value="1"/>
</dbReference>
<dbReference type="GO" id="GO:0004055">
    <property type="term" value="F:argininosuccinate synthase activity"/>
    <property type="evidence" value="ECO:0007669"/>
    <property type="project" value="UniProtKB-UniRule"/>
</dbReference>
<dbReference type="GO" id="GO:0005524">
    <property type="term" value="F:ATP binding"/>
    <property type="evidence" value="ECO:0007669"/>
    <property type="project" value="UniProtKB-UniRule"/>
</dbReference>
<evidence type="ECO:0000313" key="13">
    <source>
        <dbReference type="EMBL" id="KNY28260.1"/>
    </source>
</evidence>
<accession>A0A0L6JRF6</accession>
<evidence type="ECO:0000256" key="8">
    <source>
        <dbReference type="ARBA" id="ARBA00022840"/>
    </source>
</evidence>
<dbReference type="GO" id="GO:0006526">
    <property type="term" value="P:L-arginine biosynthetic process"/>
    <property type="evidence" value="ECO:0007669"/>
    <property type="project" value="UniProtKB-UniRule"/>
</dbReference>
<comment type="subcellular location">
    <subcellularLocation>
        <location evidence="9">Cytoplasm</location>
    </subcellularLocation>
</comment>
<name>A0A0L6JRF6_9FIRM</name>
<evidence type="ECO:0000256" key="10">
    <source>
        <dbReference type="SAM" id="MobiDB-lite"/>
    </source>
</evidence>
<comment type="catalytic activity">
    <reaction evidence="9">
        <text>L-citrulline + L-aspartate + ATP = 2-(N(omega)-L-arginino)succinate + AMP + diphosphate + H(+)</text>
        <dbReference type="Rhea" id="RHEA:10932"/>
        <dbReference type="ChEBI" id="CHEBI:15378"/>
        <dbReference type="ChEBI" id="CHEBI:29991"/>
        <dbReference type="ChEBI" id="CHEBI:30616"/>
        <dbReference type="ChEBI" id="CHEBI:33019"/>
        <dbReference type="ChEBI" id="CHEBI:57472"/>
        <dbReference type="ChEBI" id="CHEBI:57743"/>
        <dbReference type="ChEBI" id="CHEBI:456215"/>
        <dbReference type="EC" id="6.3.4.5"/>
    </reaction>
</comment>
<feature type="region of interest" description="Disordered" evidence="10">
    <location>
        <begin position="403"/>
        <end position="458"/>
    </location>
</feature>
<feature type="compositionally biased region" description="Basic and acidic residues" evidence="10">
    <location>
        <begin position="405"/>
        <end position="430"/>
    </location>
</feature>
<dbReference type="NCBIfam" id="NF001770">
    <property type="entry name" value="PRK00509.1"/>
    <property type="match status" value="1"/>
</dbReference>
<dbReference type="EMBL" id="LGTC01000001">
    <property type="protein sequence ID" value="KNY28260.1"/>
    <property type="molecule type" value="Genomic_DNA"/>
</dbReference>
<dbReference type="Gene3D" id="1.20.5.470">
    <property type="entry name" value="Single helix bin"/>
    <property type="match status" value="1"/>
</dbReference>
<keyword evidence="4 9" id="KW-0055">Arginine biosynthesis</keyword>
<feature type="compositionally biased region" description="Basic residues" evidence="10">
    <location>
        <begin position="449"/>
        <end position="458"/>
    </location>
</feature>
<evidence type="ECO:0000256" key="9">
    <source>
        <dbReference type="HAMAP-Rule" id="MF_00005"/>
    </source>
</evidence>
<dbReference type="HAMAP" id="MF_00005">
    <property type="entry name" value="Arg_succ_synth_type1"/>
    <property type="match status" value="1"/>
</dbReference>
<dbReference type="PANTHER" id="PTHR11587:SF2">
    <property type="entry name" value="ARGININOSUCCINATE SYNTHASE"/>
    <property type="match status" value="1"/>
</dbReference>
<feature type="binding site" evidence="9">
    <location>
        <position position="93"/>
    </location>
    <ligand>
        <name>L-citrulline</name>
        <dbReference type="ChEBI" id="CHEBI:57743"/>
    </ligand>
</feature>
<dbReference type="GO" id="GO:0000053">
    <property type="term" value="P:argininosuccinate metabolic process"/>
    <property type="evidence" value="ECO:0007669"/>
    <property type="project" value="TreeGrafter"/>
</dbReference>
<evidence type="ECO:0000256" key="4">
    <source>
        <dbReference type="ARBA" id="ARBA00022571"/>
    </source>
</evidence>
<dbReference type="SUPFAM" id="SSF69864">
    <property type="entry name" value="Argininosuccinate synthetase, C-terminal domain"/>
    <property type="match status" value="1"/>
</dbReference>
<feature type="binding site" evidence="9">
    <location>
        <position position="128"/>
    </location>
    <ligand>
        <name>L-citrulline</name>
        <dbReference type="ChEBI" id="CHEBI:57743"/>
    </ligand>
</feature>
<feature type="binding site" evidence="9">
    <location>
        <position position="120"/>
    </location>
    <ligand>
        <name>L-aspartate</name>
        <dbReference type="ChEBI" id="CHEBI:29991"/>
    </ligand>
</feature>
<evidence type="ECO:0000259" key="11">
    <source>
        <dbReference type="Pfam" id="PF00764"/>
    </source>
</evidence>
<dbReference type="PATRIC" id="fig|398512.5.peg.3701"/>
<proteinExistence type="inferred from homology"/>
<dbReference type="InterPro" id="IPR048267">
    <property type="entry name" value="Arginosuc_syn_N"/>
</dbReference>
<evidence type="ECO:0000256" key="7">
    <source>
        <dbReference type="ARBA" id="ARBA00022741"/>
    </source>
</evidence>
<dbReference type="InterPro" id="IPR023434">
    <property type="entry name" value="Arginosuc_synth_type_1_subfam"/>
</dbReference>
<dbReference type="PROSITE" id="PS00565">
    <property type="entry name" value="ARGININOSUCCIN_SYN_2"/>
    <property type="match status" value="1"/>
</dbReference>
<feature type="binding site" evidence="9">
    <location>
        <position position="186"/>
    </location>
    <ligand>
        <name>L-citrulline</name>
        <dbReference type="ChEBI" id="CHEBI:57743"/>
    </ligand>
</feature>
<feature type="binding site" evidence="9">
    <location>
        <position position="37"/>
    </location>
    <ligand>
        <name>ATP</name>
        <dbReference type="ChEBI" id="CHEBI:30616"/>
    </ligand>
</feature>
<comment type="subunit">
    <text evidence="2 9">Homotetramer.</text>
</comment>
<comment type="similarity">
    <text evidence="9">Belongs to the argininosuccinate synthase family. Type 1 subfamily.</text>
</comment>
<dbReference type="EC" id="6.3.4.5" evidence="3 9"/>
<dbReference type="CDD" id="cd01999">
    <property type="entry name" value="ASS"/>
    <property type="match status" value="1"/>
</dbReference>
<keyword evidence="7 9" id="KW-0547">Nucleotide-binding</keyword>
<evidence type="ECO:0000256" key="1">
    <source>
        <dbReference type="ARBA" id="ARBA00004967"/>
    </source>
</evidence>
<feature type="binding site" evidence="9">
    <location>
        <begin position="10"/>
        <end position="18"/>
    </location>
    <ligand>
        <name>ATP</name>
        <dbReference type="ChEBI" id="CHEBI:30616"/>
    </ligand>
</feature>
<dbReference type="AlphaFoldDB" id="A0A0L6JRF6"/>
<keyword evidence="5 9" id="KW-0436">Ligase</keyword>
<dbReference type="GO" id="GO:0005737">
    <property type="term" value="C:cytoplasm"/>
    <property type="evidence" value="ECO:0007669"/>
    <property type="project" value="UniProtKB-SubCell"/>
</dbReference>
<dbReference type="eggNOG" id="COG0137">
    <property type="taxonomic scope" value="Bacteria"/>
</dbReference>
<dbReference type="InterPro" id="IPR024074">
    <property type="entry name" value="AS_cat/multimer_dom_body"/>
</dbReference>
<evidence type="ECO:0000256" key="2">
    <source>
        <dbReference type="ARBA" id="ARBA00011881"/>
    </source>
</evidence>
<evidence type="ECO:0000256" key="3">
    <source>
        <dbReference type="ARBA" id="ARBA00012286"/>
    </source>
</evidence>
<dbReference type="Pfam" id="PF00764">
    <property type="entry name" value="Arginosuc_synth"/>
    <property type="match status" value="1"/>
</dbReference>
<feature type="compositionally biased region" description="Low complexity" evidence="10">
    <location>
        <begin position="432"/>
        <end position="442"/>
    </location>
</feature>
<feature type="domain" description="Arginosuccinate synthase-like N-terminal" evidence="11">
    <location>
        <begin position="6"/>
        <end position="167"/>
    </location>
</feature>
<sequence length="458" mass="51258">MSKKEKVILAYSGGLDTSIIIPWLKENYDYEVIAMAADVGQGEELDPLNEKAIKTGASKIYIEDLKEEFVTDFIFPTIKANAVYEGKYLLGTSFARPIIAKRMIEIALKEGATAIAHGATGKGNDQVRFELTVKALAPHLKIIAPWRIWDIRSREDAIDYALERNIPIPVSKKDNYSMDRNLWHLSHEGQDLEDPWNEPQYDKILKLMVPPEKAPDKPAYVEVYFEKGVPMKVNGVKYKPVELIEVLNKIGGENGIGIVDMVENRLVGMKSRGVYETPGGTILYAAHRELELLCLDRDTLHYKDLISQRFAELVYFGQWYTPLREALSAFVDKTQENVTGTVRMKLYKGNCMPAGAKSPYSLYNEELSTFSRDEVYNQKDAEGFINLFGLPMKVSALMKQNVENGDTKSKKTKESKSAAKASDKSKDKAKSAAKSSAKASAKSVEKKKSSSSKSKKKG</sequence>
<gene>
    <name evidence="9" type="primary">argG</name>
    <name evidence="13" type="ORF">Bccel_3534</name>
</gene>